<evidence type="ECO:0000313" key="3">
    <source>
        <dbReference type="EMBL" id="KAH7303918.1"/>
    </source>
</evidence>
<proteinExistence type="predicted"/>
<name>A0A8K0SEJ7_9HYPO</name>
<comment type="caution">
    <text evidence="3">The sequence shown here is derived from an EMBL/GenBank/DDBJ whole genome shotgun (WGS) entry which is preliminary data.</text>
</comment>
<keyword evidence="4" id="KW-1185">Reference proteome</keyword>
<gene>
    <name evidence="3" type="ORF">B0I35DRAFT_445924</name>
</gene>
<organism evidence="3 4">
    <name type="scientific">Stachybotrys elegans</name>
    <dbReference type="NCBI Taxonomy" id="80388"/>
    <lineage>
        <taxon>Eukaryota</taxon>
        <taxon>Fungi</taxon>
        <taxon>Dikarya</taxon>
        <taxon>Ascomycota</taxon>
        <taxon>Pezizomycotina</taxon>
        <taxon>Sordariomycetes</taxon>
        <taxon>Hypocreomycetidae</taxon>
        <taxon>Hypocreales</taxon>
        <taxon>Stachybotryaceae</taxon>
        <taxon>Stachybotrys</taxon>
    </lineage>
</organism>
<dbReference type="PANTHER" id="PTHR38110:SF1">
    <property type="entry name" value="THIOESTERASE DOMAIN-CONTAINING PROTEIN"/>
    <property type="match status" value="1"/>
</dbReference>
<sequence>MATKLQDNINLCKTATGTYIADSPAKWSIGATLHGGYVAAVIHHAITTHVQQEPSLVALNQPDVLKLHLQFVRGCESTASTINIAPIKTGGGISVFQVQLSQKNQLRVLALATMTDFAKSLGPSHATAWKLHPPPAPIPDFELVENARSEPNWLPVCMAGEVLAASEQLIWLQPRGGFPDDGKIDFWNHWHGGQTMDATCMALMSDMIPSMSDTLLRNTGLYDAHKTHRITEAWAAEHPGQVCVLRPKMSDITKAGVFNMTVTLDIEFKRRLPEQGLRWVFTRIESRMMEAGRMDLDITLCDEQMGLVCVAHQLVVVVEAQRKMRTRAAGTSSL</sequence>
<dbReference type="OrthoDB" id="2532955at2759"/>
<dbReference type="InterPro" id="IPR052389">
    <property type="entry name" value="Sec_Metab_Biosynth-Assoc"/>
</dbReference>
<dbReference type="InterPro" id="IPR042171">
    <property type="entry name" value="Acyl-CoA_hotdog"/>
</dbReference>
<dbReference type="Proteomes" id="UP000813444">
    <property type="component" value="Unassembled WGS sequence"/>
</dbReference>
<dbReference type="InterPro" id="IPR049449">
    <property type="entry name" value="TesB_ACOT8-like_N"/>
</dbReference>
<protein>
    <submittedName>
        <fullName evidence="3">Thioesterase family protein</fullName>
    </submittedName>
</protein>
<reference evidence="3" key="1">
    <citation type="journal article" date="2021" name="Nat. Commun.">
        <title>Genetic determinants of endophytism in the Arabidopsis root mycobiome.</title>
        <authorList>
            <person name="Mesny F."/>
            <person name="Miyauchi S."/>
            <person name="Thiergart T."/>
            <person name="Pickel B."/>
            <person name="Atanasova L."/>
            <person name="Karlsson M."/>
            <person name="Huettel B."/>
            <person name="Barry K.W."/>
            <person name="Haridas S."/>
            <person name="Chen C."/>
            <person name="Bauer D."/>
            <person name="Andreopoulos W."/>
            <person name="Pangilinan J."/>
            <person name="LaButti K."/>
            <person name="Riley R."/>
            <person name="Lipzen A."/>
            <person name="Clum A."/>
            <person name="Drula E."/>
            <person name="Henrissat B."/>
            <person name="Kohler A."/>
            <person name="Grigoriev I.V."/>
            <person name="Martin F.M."/>
            <person name="Hacquard S."/>
        </authorList>
    </citation>
    <scope>NUCLEOTIDE SEQUENCE</scope>
    <source>
        <strain evidence="3">MPI-CAGE-CH-0235</strain>
    </source>
</reference>
<dbReference type="SUPFAM" id="SSF54637">
    <property type="entry name" value="Thioesterase/thiol ester dehydrase-isomerase"/>
    <property type="match status" value="2"/>
</dbReference>
<dbReference type="AlphaFoldDB" id="A0A8K0SEJ7"/>
<evidence type="ECO:0000259" key="2">
    <source>
        <dbReference type="Pfam" id="PF20789"/>
    </source>
</evidence>
<dbReference type="Pfam" id="PF13622">
    <property type="entry name" value="4HBT_3"/>
    <property type="match status" value="1"/>
</dbReference>
<dbReference type="InterPro" id="IPR049450">
    <property type="entry name" value="ACOT8-like_C"/>
</dbReference>
<dbReference type="PANTHER" id="PTHR38110">
    <property type="entry name" value="CHROMOSOME 23, WHOLE GENOME SHOTGUN SEQUENCE"/>
    <property type="match status" value="1"/>
</dbReference>
<accession>A0A8K0SEJ7</accession>
<dbReference type="EMBL" id="JAGPNK010000027">
    <property type="protein sequence ID" value="KAH7303918.1"/>
    <property type="molecule type" value="Genomic_DNA"/>
</dbReference>
<dbReference type="Pfam" id="PF20789">
    <property type="entry name" value="4HBT_3C"/>
    <property type="match status" value="1"/>
</dbReference>
<feature type="domain" description="Acyl-CoA thioesterase-like N-terminal HotDog" evidence="1">
    <location>
        <begin position="24"/>
        <end position="114"/>
    </location>
</feature>
<evidence type="ECO:0000313" key="4">
    <source>
        <dbReference type="Proteomes" id="UP000813444"/>
    </source>
</evidence>
<dbReference type="InterPro" id="IPR029069">
    <property type="entry name" value="HotDog_dom_sf"/>
</dbReference>
<evidence type="ECO:0000259" key="1">
    <source>
        <dbReference type="Pfam" id="PF13622"/>
    </source>
</evidence>
<dbReference type="Gene3D" id="2.40.160.210">
    <property type="entry name" value="Acyl-CoA thioesterase, double hotdog domain"/>
    <property type="match status" value="1"/>
</dbReference>
<feature type="domain" description="Acyl-CoA thioesterase-like C-terminal" evidence="2">
    <location>
        <begin position="164"/>
        <end position="317"/>
    </location>
</feature>